<dbReference type="Pfam" id="PF10756">
    <property type="entry name" value="bPH_6"/>
    <property type="match status" value="1"/>
</dbReference>
<evidence type="ECO:0000256" key="2">
    <source>
        <dbReference type="SAM" id="Phobius"/>
    </source>
</evidence>
<proteinExistence type="predicted"/>
<feature type="transmembrane region" description="Helical" evidence="2">
    <location>
        <begin position="16"/>
        <end position="33"/>
    </location>
</feature>
<dbReference type="Proteomes" id="UP001589867">
    <property type="component" value="Unassembled WGS sequence"/>
</dbReference>
<name>A0ABV6M1X0_9ACTN</name>
<feature type="region of interest" description="Disordered" evidence="1">
    <location>
        <begin position="148"/>
        <end position="176"/>
    </location>
</feature>
<keyword evidence="2" id="KW-0472">Membrane</keyword>
<feature type="domain" description="Low molecular weight protein antigen 6 PH" evidence="3">
    <location>
        <begin position="71"/>
        <end position="140"/>
    </location>
</feature>
<feature type="compositionally biased region" description="Basic and acidic residues" evidence="1">
    <location>
        <begin position="160"/>
        <end position="176"/>
    </location>
</feature>
<dbReference type="EMBL" id="JBHLUH010000013">
    <property type="protein sequence ID" value="MFC0528559.1"/>
    <property type="molecule type" value="Genomic_DNA"/>
</dbReference>
<keyword evidence="5" id="KW-1185">Reference proteome</keyword>
<comment type="caution">
    <text evidence="4">The sequence shown here is derived from an EMBL/GenBank/DDBJ whole genome shotgun (WGS) entry which is preliminary data.</text>
</comment>
<sequence>MSSSGVVRLRPQRARVVAWVLAVAIVAVFAVVATGLRGSTGEGYGSFQRGDQAAMIGLGVLFALGVLLFTRLRVEADEKGIRVRNLVGGYDLPWDAVRAVRFNRGTPWATLELRDEDLVPMMALQAADKQYAVEGVRALRALLETARSETAGDESAQSESARREVVQSEATAPEKS</sequence>
<organism evidence="4 5">
    <name type="scientific">Phytohabitans kaempferiae</name>
    <dbReference type="NCBI Taxonomy" id="1620943"/>
    <lineage>
        <taxon>Bacteria</taxon>
        <taxon>Bacillati</taxon>
        <taxon>Actinomycetota</taxon>
        <taxon>Actinomycetes</taxon>
        <taxon>Micromonosporales</taxon>
        <taxon>Micromonosporaceae</taxon>
    </lineage>
</organism>
<keyword evidence="2" id="KW-0812">Transmembrane</keyword>
<reference evidence="4 5" key="1">
    <citation type="submission" date="2024-09" db="EMBL/GenBank/DDBJ databases">
        <authorList>
            <person name="Sun Q."/>
            <person name="Mori K."/>
        </authorList>
    </citation>
    <scope>NUCLEOTIDE SEQUENCE [LARGE SCALE GENOMIC DNA]</scope>
    <source>
        <strain evidence="4 5">TBRC 3947</strain>
    </source>
</reference>
<dbReference type="InterPro" id="IPR019692">
    <property type="entry name" value="CFP-6_PH"/>
</dbReference>
<keyword evidence="2" id="KW-1133">Transmembrane helix</keyword>
<evidence type="ECO:0000259" key="3">
    <source>
        <dbReference type="Pfam" id="PF10756"/>
    </source>
</evidence>
<protein>
    <submittedName>
        <fullName evidence="4">PH domain-containing protein</fullName>
    </submittedName>
</protein>
<gene>
    <name evidence="4" type="ORF">ACFFIA_12895</name>
</gene>
<evidence type="ECO:0000256" key="1">
    <source>
        <dbReference type="SAM" id="MobiDB-lite"/>
    </source>
</evidence>
<evidence type="ECO:0000313" key="4">
    <source>
        <dbReference type="EMBL" id="MFC0528559.1"/>
    </source>
</evidence>
<accession>A0ABV6M1X0</accession>
<evidence type="ECO:0000313" key="5">
    <source>
        <dbReference type="Proteomes" id="UP001589867"/>
    </source>
</evidence>
<dbReference type="RefSeq" id="WP_377250309.1">
    <property type="nucleotide sequence ID" value="NZ_JBHLUH010000013.1"/>
</dbReference>
<feature type="transmembrane region" description="Helical" evidence="2">
    <location>
        <begin position="53"/>
        <end position="74"/>
    </location>
</feature>